<evidence type="ECO:0000313" key="3">
    <source>
        <dbReference type="EMBL" id="EAZ41794.1"/>
    </source>
</evidence>
<proteinExistence type="predicted"/>
<reference evidence="1" key="1">
    <citation type="submission" date="2002-02" db="EMBL/GenBank/DDBJ databases">
        <title>Oryza sativa nipponbare(GA3) genomic DNA, chromosome 8, PAC clone:P0035F08.</title>
        <authorList>
            <person name="Sasaki T."/>
            <person name="Matsumoto T."/>
            <person name="Yamamoto K."/>
        </authorList>
    </citation>
    <scope>NUCLEOTIDE SEQUENCE</scope>
</reference>
<dbReference type="SUPFAM" id="SSF52047">
    <property type="entry name" value="RNI-like"/>
    <property type="match status" value="1"/>
</dbReference>
<dbReference type="InterPro" id="IPR032675">
    <property type="entry name" value="LRR_dom_sf"/>
</dbReference>
<dbReference type="PANTHER" id="PTHR38926:SF71">
    <property type="entry name" value="OS08G0194350 PROTEIN"/>
    <property type="match status" value="1"/>
</dbReference>
<evidence type="ECO:0000313" key="1">
    <source>
        <dbReference type="EMBL" id="BAD03395.1"/>
    </source>
</evidence>
<dbReference type="Proteomes" id="UP000000763">
    <property type="component" value="Chromosome 8"/>
</dbReference>
<accession>Q6Z1A5</accession>
<organism evidence="1 4">
    <name type="scientific">Oryza sativa subsp. japonica</name>
    <name type="common">Rice</name>
    <dbReference type="NCBI Taxonomy" id="39947"/>
    <lineage>
        <taxon>Eukaryota</taxon>
        <taxon>Viridiplantae</taxon>
        <taxon>Streptophyta</taxon>
        <taxon>Embryophyta</taxon>
        <taxon>Tracheophyta</taxon>
        <taxon>Spermatophyta</taxon>
        <taxon>Magnoliopsida</taxon>
        <taxon>Liliopsida</taxon>
        <taxon>Poales</taxon>
        <taxon>Poaceae</taxon>
        <taxon>BOP clade</taxon>
        <taxon>Oryzoideae</taxon>
        <taxon>Oryzeae</taxon>
        <taxon>Oryzinae</taxon>
        <taxon>Oryza</taxon>
        <taxon>Oryza sativa</taxon>
    </lineage>
</organism>
<reference evidence="3" key="4">
    <citation type="journal article" date="2005" name="PLoS Biol.">
        <title>The genomes of Oryza sativa: a history of duplications.</title>
        <authorList>
            <person name="Yu J."/>
            <person name="Wang J."/>
            <person name="Lin W."/>
            <person name="Li S."/>
            <person name="Li H."/>
            <person name="Zhou J."/>
            <person name="Ni P."/>
            <person name="Dong W."/>
            <person name="Hu S."/>
            <person name="Zeng C."/>
            <person name="Zhang J."/>
            <person name="Zhang Y."/>
            <person name="Li R."/>
            <person name="Xu Z."/>
            <person name="Li S."/>
            <person name="Li X."/>
            <person name="Zheng H."/>
            <person name="Cong L."/>
            <person name="Lin L."/>
            <person name="Yin J."/>
            <person name="Geng J."/>
            <person name="Li G."/>
            <person name="Shi J."/>
            <person name="Liu J."/>
            <person name="Lv H."/>
            <person name="Li J."/>
            <person name="Wang J."/>
            <person name="Deng Y."/>
            <person name="Ran L."/>
            <person name="Shi X."/>
            <person name="Wang X."/>
            <person name="Wu Q."/>
            <person name="Li C."/>
            <person name="Ren X."/>
            <person name="Wang J."/>
            <person name="Wang X."/>
            <person name="Li D."/>
            <person name="Liu D."/>
            <person name="Zhang X."/>
            <person name="Ji Z."/>
            <person name="Zhao W."/>
            <person name="Sun Y."/>
            <person name="Zhang Z."/>
            <person name="Bao J."/>
            <person name="Han Y."/>
            <person name="Dong L."/>
            <person name="Ji J."/>
            <person name="Chen P."/>
            <person name="Wu S."/>
            <person name="Liu J."/>
            <person name="Xiao Y."/>
            <person name="Bu D."/>
            <person name="Tan J."/>
            <person name="Yang L."/>
            <person name="Ye C."/>
            <person name="Zhang J."/>
            <person name="Xu J."/>
            <person name="Zhou Y."/>
            <person name="Yu Y."/>
            <person name="Zhang B."/>
            <person name="Zhuang S."/>
            <person name="Wei H."/>
            <person name="Liu B."/>
            <person name="Lei M."/>
            <person name="Yu H."/>
            <person name="Li Y."/>
            <person name="Xu H."/>
            <person name="Wei S."/>
            <person name="He X."/>
            <person name="Fang L."/>
            <person name="Zhang Z."/>
            <person name="Zhang Y."/>
            <person name="Huang X."/>
            <person name="Su Z."/>
            <person name="Tong W."/>
            <person name="Li J."/>
            <person name="Tong Z."/>
            <person name="Li S."/>
            <person name="Ye J."/>
            <person name="Wang L."/>
            <person name="Fang L."/>
            <person name="Lei T."/>
            <person name="Chen C."/>
            <person name="Chen H."/>
            <person name="Xu Z."/>
            <person name="Li H."/>
            <person name="Huang H."/>
            <person name="Zhang F."/>
            <person name="Xu H."/>
            <person name="Li N."/>
            <person name="Zhao C."/>
            <person name="Li S."/>
            <person name="Dong L."/>
            <person name="Huang Y."/>
            <person name="Li L."/>
            <person name="Xi Y."/>
            <person name="Qi Q."/>
            <person name="Li W."/>
            <person name="Zhang B."/>
            <person name="Hu W."/>
            <person name="Zhang Y."/>
            <person name="Tian X."/>
            <person name="Jiao Y."/>
            <person name="Liang X."/>
            <person name="Jin J."/>
            <person name="Gao L."/>
            <person name="Zheng W."/>
            <person name="Hao B."/>
            <person name="Liu S."/>
            <person name="Wang W."/>
            <person name="Yuan L."/>
            <person name="Cao M."/>
            <person name="McDermott J."/>
            <person name="Samudrala R."/>
            <person name="Wang J."/>
            <person name="Wong G.K."/>
            <person name="Yang H."/>
        </authorList>
    </citation>
    <scope>NUCLEOTIDE SEQUENCE [LARGE SCALE GENOMIC DNA]</scope>
</reference>
<reference evidence="4" key="5">
    <citation type="journal article" date="2008" name="Nucleic Acids Res.">
        <title>The rice annotation project database (RAP-DB): 2008 update.</title>
        <authorList>
            <consortium name="The rice annotation project (RAP)"/>
        </authorList>
    </citation>
    <scope>GENOME REANNOTATION</scope>
    <source>
        <strain evidence="4">cv. Nipponbare</strain>
    </source>
</reference>
<dbReference type="AlphaFoldDB" id="Q6Z951"/>
<evidence type="ECO:0000313" key="4">
    <source>
        <dbReference type="Proteomes" id="UP000000763"/>
    </source>
</evidence>
<dbReference type="EMBL" id="AP005441">
    <property type="protein sequence ID" value="BAD05620.1"/>
    <property type="molecule type" value="Genomic_DNA"/>
</dbReference>
<dbReference type="EMBL" id="AP004746">
    <property type="protein sequence ID" value="BAD03395.1"/>
    <property type="molecule type" value="Genomic_DNA"/>
</dbReference>
<name>Q6Z951_ORYSJ</name>
<dbReference type="EMBL" id="CM000145">
    <property type="protein sequence ID" value="EAZ41794.1"/>
    <property type="molecule type" value="Genomic_DNA"/>
</dbReference>
<dbReference type="Proteomes" id="UP000007752">
    <property type="component" value="Chromosome 8"/>
</dbReference>
<dbReference type="Gene3D" id="3.80.10.10">
    <property type="entry name" value="Ribonuclease Inhibitor"/>
    <property type="match status" value="1"/>
</dbReference>
<dbReference type="PANTHER" id="PTHR38926">
    <property type="entry name" value="F-BOX DOMAIN CONTAINING PROTEIN, EXPRESSED"/>
    <property type="match status" value="1"/>
</dbReference>
<gene>
    <name evidence="3" type="ORF">OsJ_26334</name>
    <name evidence="2" type="ORF">OSJNBa0056O06.43</name>
    <name evidence="1" type="ORF">P0035F08.2</name>
</gene>
<accession>Q6Z951</accession>
<reference evidence="4" key="3">
    <citation type="journal article" date="2005" name="Nature">
        <title>The map-based sequence of the rice genome.</title>
        <authorList>
            <consortium name="International rice genome sequencing project (IRGSP)"/>
            <person name="Matsumoto T."/>
            <person name="Wu J."/>
            <person name="Kanamori H."/>
            <person name="Katayose Y."/>
            <person name="Fujisawa M."/>
            <person name="Namiki N."/>
            <person name="Mizuno H."/>
            <person name="Yamamoto K."/>
            <person name="Antonio B.A."/>
            <person name="Baba T."/>
            <person name="Sakata K."/>
            <person name="Nagamura Y."/>
            <person name="Aoki H."/>
            <person name="Arikawa K."/>
            <person name="Arita K."/>
            <person name="Bito T."/>
            <person name="Chiden Y."/>
            <person name="Fujitsuka N."/>
            <person name="Fukunaka R."/>
            <person name="Hamada M."/>
            <person name="Harada C."/>
            <person name="Hayashi A."/>
            <person name="Hijishita S."/>
            <person name="Honda M."/>
            <person name="Hosokawa S."/>
            <person name="Ichikawa Y."/>
            <person name="Idonuma A."/>
            <person name="Iijima M."/>
            <person name="Ikeda M."/>
            <person name="Ikeno M."/>
            <person name="Ito K."/>
            <person name="Ito S."/>
            <person name="Ito T."/>
            <person name="Ito Y."/>
            <person name="Ito Y."/>
            <person name="Iwabuchi A."/>
            <person name="Kamiya K."/>
            <person name="Karasawa W."/>
            <person name="Kurita K."/>
            <person name="Katagiri S."/>
            <person name="Kikuta A."/>
            <person name="Kobayashi H."/>
            <person name="Kobayashi N."/>
            <person name="Machita K."/>
            <person name="Maehara T."/>
            <person name="Masukawa M."/>
            <person name="Mizubayashi T."/>
            <person name="Mukai Y."/>
            <person name="Nagasaki H."/>
            <person name="Nagata Y."/>
            <person name="Naito S."/>
            <person name="Nakashima M."/>
            <person name="Nakama Y."/>
            <person name="Nakamichi Y."/>
            <person name="Nakamura M."/>
            <person name="Meguro A."/>
            <person name="Negishi M."/>
            <person name="Ohta I."/>
            <person name="Ohta T."/>
            <person name="Okamoto M."/>
            <person name="Ono N."/>
            <person name="Saji S."/>
            <person name="Sakaguchi M."/>
            <person name="Sakai K."/>
            <person name="Shibata M."/>
            <person name="Shimokawa T."/>
            <person name="Song J."/>
            <person name="Takazaki Y."/>
            <person name="Terasawa K."/>
            <person name="Tsugane M."/>
            <person name="Tsuji K."/>
            <person name="Ueda S."/>
            <person name="Waki K."/>
            <person name="Yamagata H."/>
            <person name="Yamamoto M."/>
            <person name="Yamamoto S."/>
            <person name="Yamane H."/>
            <person name="Yoshiki S."/>
            <person name="Yoshihara R."/>
            <person name="Yukawa K."/>
            <person name="Zhong H."/>
            <person name="Yano M."/>
            <person name="Yuan Q."/>
            <person name="Ouyang S."/>
            <person name="Liu J."/>
            <person name="Jones K.M."/>
            <person name="Gansberger K."/>
            <person name="Moffat K."/>
            <person name="Hill J."/>
            <person name="Bera J."/>
            <person name="Fadrosh D."/>
            <person name="Jin S."/>
            <person name="Johri S."/>
            <person name="Kim M."/>
            <person name="Overton L."/>
            <person name="Reardon M."/>
            <person name="Tsitrin T."/>
            <person name="Vuong H."/>
            <person name="Weaver B."/>
            <person name="Ciecko A."/>
            <person name="Tallon L."/>
            <person name="Jackson J."/>
            <person name="Pai G."/>
            <person name="Aken S.V."/>
            <person name="Utterback T."/>
            <person name="Reidmuller S."/>
            <person name="Feldblyum T."/>
            <person name="Hsiao J."/>
            <person name="Zismann V."/>
            <person name="Iobst S."/>
            <person name="de Vazeille A.R."/>
            <person name="Buell C.R."/>
            <person name="Ying K."/>
            <person name="Li Y."/>
            <person name="Lu T."/>
            <person name="Huang Y."/>
            <person name="Zhao Q."/>
            <person name="Feng Q."/>
            <person name="Zhang L."/>
            <person name="Zhu J."/>
            <person name="Weng Q."/>
            <person name="Mu J."/>
            <person name="Lu Y."/>
            <person name="Fan D."/>
            <person name="Liu Y."/>
            <person name="Guan J."/>
            <person name="Zhang Y."/>
            <person name="Yu S."/>
            <person name="Liu X."/>
            <person name="Zhang Y."/>
            <person name="Hong G."/>
            <person name="Han B."/>
            <person name="Choisne N."/>
            <person name="Demange N."/>
            <person name="Orjeda G."/>
            <person name="Samain S."/>
            <person name="Cattolico L."/>
            <person name="Pelletier E."/>
            <person name="Couloux A."/>
            <person name="Segurens B."/>
            <person name="Wincker P."/>
            <person name="D'Hont A."/>
            <person name="Scarpelli C."/>
            <person name="Weissenbach J."/>
            <person name="Salanoubat M."/>
            <person name="Quetier F."/>
            <person name="Yu Y."/>
            <person name="Kim H.R."/>
            <person name="Rambo T."/>
            <person name="Currie J."/>
            <person name="Collura K."/>
            <person name="Luo M."/>
            <person name="Yang T."/>
            <person name="Ammiraju J.S.S."/>
            <person name="Engler F."/>
            <person name="Soderlund C."/>
            <person name="Wing R.A."/>
            <person name="Palmer L.E."/>
            <person name="de la Bastide M."/>
            <person name="Spiegel L."/>
            <person name="Nascimento L."/>
            <person name="Zutavern T."/>
            <person name="O'Shaughnessy A."/>
            <person name="Dike S."/>
            <person name="Dedhia N."/>
            <person name="Preston R."/>
            <person name="Balija V."/>
            <person name="McCombie W.R."/>
            <person name="Chow T."/>
            <person name="Chen H."/>
            <person name="Chung M."/>
            <person name="Chen C."/>
            <person name="Shaw J."/>
            <person name="Wu H."/>
            <person name="Hsiao K."/>
            <person name="Chao Y."/>
            <person name="Chu M."/>
            <person name="Cheng C."/>
            <person name="Hour A."/>
            <person name="Lee P."/>
            <person name="Lin S."/>
            <person name="Lin Y."/>
            <person name="Liou J."/>
            <person name="Liu S."/>
            <person name="Hsing Y."/>
            <person name="Raghuvanshi S."/>
            <person name="Mohanty A."/>
            <person name="Bharti A.K."/>
            <person name="Gaur A."/>
            <person name="Gupta V."/>
            <person name="Kumar D."/>
            <person name="Ravi V."/>
            <person name="Vij S."/>
            <person name="Kapur A."/>
            <person name="Khurana P."/>
            <person name="Khurana P."/>
            <person name="Khurana J.P."/>
            <person name="Tyagi A.K."/>
            <person name="Gaikwad K."/>
            <person name="Singh A."/>
            <person name="Dalal V."/>
            <person name="Srivastava S."/>
            <person name="Dixit A."/>
            <person name="Pal A.K."/>
            <person name="Ghazi I.A."/>
            <person name="Yadav M."/>
            <person name="Pandit A."/>
            <person name="Bhargava A."/>
            <person name="Sureshbabu K."/>
            <person name="Batra K."/>
            <person name="Sharma T.R."/>
            <person name="Mohapatra T."/>
            <person name="Singh N.K."/>
            <person name="Messing J."/>
            <person name="Nelson A.B."/>
            <person name="Fuks G."/>
            <person name="Kavchok S."/>
            <person name="Keizer G."/>
            <person name="Linton E."/>
            <person name="Llaca V."/>
            <person name="Song R."/>
            <person name="Tanyolac B."/>
            <person name="Young S."/>
            <person name="Ho-Il K."/>
            <person name="Hahn J.H."/>
            <person name="Sangsakoo G."/>
            <person name="Vanavichit A."/>
            <person name="de Mattos Luiz.A.T."/>
            <person name="Zimmer P.D."/>
            <person name="Malone G."/>
            <person name="Dellagostin O."/>
            <person name="de Oliveira A.C."/>
            <person name="Bevan M."/>
            <person name="Bancroft I."/>
            <person name="Minx P."/>
            <person name="Cordum H."/>
            <person name="Wilson R."/>
            <person name="Cheng Z."/>
            <person name="Jin W."/>
            <person name="Jiang J."/>
            <person name="Leong S.A."/>
            <person name="Iwama H."/>
            <person name="Gojobori T."/>
            <person name="Itoh T."/>
            <person name="Niimura Y."/>
            <person name="Fujii Y."/>
            <person name="Habara T."/>
            <person name="Sakai H."/>
            <person name="Sato Y."/>
            <person name="Wilson G."/>
            <person name="Kumar K."/>
            <person name="McCouch S."/>
            <person name="Juretic N."/>
            <person name="Hoen D."/>
            <person name="Wright S."/>
            <person name="Bruskiewich R."/>
            <person name="Bureau T."/>
            <person name="Miyao A."/>
            <person name="Hirochika H."/>
            <person name="Nishikawa T."/>
            <person name="Kadowaki K."/>
            <person name="Sugiura M."/>
            <person name="Burr B."/>
            <person name="Sasaki T."/>
        </authorList>
    </citation>
    <scope>NUCLEOTIDE SEQUENCE [LARGE SCALE GENOMIC DNA]</scope>
    <source>
        <strain evidence="4">cv. Nipponbare</strain>
    </source>
</reference>
<reference evidence="2" key="2">
    <citation type="submission" date="2002-06" db="EMBL/GenBank/DDBJ databases">
        <title>Oryza sativa nipponbare(GA3) genomic DNA, chromosome 8, BAC clone:OSJNBa0056O06.</title>
        <authorList>
            <person name="Sasaki T."/>
            <person name="Matsumoto T."/>
            <person name="Katayose Y."/>
        </authorList>
    </citation>
    <scope>NUCLEOTIDE SEQUENCE</scope>
</reference>
<protein>
    <submittedName>
        <fullName evidence="1">Uncharacterized protein</fullName>
    </submittedName>
</protein>
<sequence length="284" mass="31990">MAHHDVMTKDPLVRHLLSVLARPPAVDLPAMEFVKYYERRKYIEDSGVMRAMAKVAVDRSDGRLEVFEGYGFVNDELLQYIGDRSPSLKGLSLISLFSYLDISKKVFTEFISKCPCLEDLVVEEGGFIGGETGFTLSVEVTEMTEISVRNFQPCGEIVLAIAKSCTQLKRLKLTVHTYPDSRGFFVDEPFGIATMKQLRHLILGSICIGNEELMAIIDACPHLELLDVSKCYKLDVDDALRTKCAGIKTVKLPLSLSHDGDQYAYCDYQIDEYGDFIDDYADYF</sequence>
<evidence type="ECO:0000313" key="2">
    <source>
        <dbReference type="EMBL" id="BAD05620.1"/>
    </source>
</evidence>
<reference evidence="3" key="6">
    <citation type="submission" date="2008-12" db="EMBL/GenBank/DDBJ databases">
        <title>Improved gene annotation of the rice (Oryza sativa) genomes.</title>
        <authorList>
            <person name="Wang J."/>
            <person name="Li R."/>
            <person name="Fan W."/>
            <person name="Huang Q."/>
            <person name="Zhang J."/>
            <person name="Zhou Y."/>
            <person name="Hu Y."/>
            <person name="Zi S."/>
            <person name="Li J."/>
            <person name="Ni P."/>
            <person name="Zheng H."/>
            <person name="Zhang Y."/>
            <person name="Zhao M."/>
            <person name="Hao Q."/>
            <person name="McDermott J."/>
            <person name="Samudrala R."/>
            <person name="Kristiansen K."/>
            <person name="Wong G.K.-S."/>
        </authorList>
    </citation>
    <scope>NUCLEOTIDE SEQUENCE</scope>
</reference>